<dbReference type="PANTHER" id="PTHR30040">
    <property type="entry name" value="THIAMINE BIOSYNTHESIS LIPOPROTEIN APBE"/>
    <property type="match status" value="1"/>
</dbReference>
<accession>A0A2S7F8J2</accession>
<comment type="cofactor">
    <cofactor evidence="11">
        <name>Mg(2+)</name>
        <dbReference type="ChEBI" id="CHEBI:18420"/>
    </cofactor>
    <cofactor evidence="11">
        <name>Mn(2+)</name>
        <dbReference type="ChEBI" id="CHEBI:29035"/>
    </cofactor>
    <text evidence="11">Magnesium. Can also use manganese.</text>
</comment>
<evidence type="ECO:0000256" key="8">
    <source>
        <dbReference type="ARBA" id="ARBA00031306"/>
    </source>
</evidence>
<dbReference type="AlphaFoldDB" id="A0A2S7F8J2"/>
<feature type="coiled-coil region" evidence="12">
    <location>
        <begin position="24"/>
        <end position="51"/>
    </location>
</feature>
<dbReference type="GO" id="GO:0046872">
    <property type="term" value="F:metal ion binding"/>
    <property type="evidence" value="ECO:0007669"/>
    <property type="project" value="UniProtKB-UniRule"/>
</dbReference>
<dbReference type="Pfam" id="PF02424">
    <property type="entry name" value="ApbE"/>
    <property type="match status" value="1"/>
</dbReference>
<evidence type="ECO:0000256" key="3">
    <source>
        <dbReference type="ARBA" id="ARBA00022630"/>
    </source>
</evidence>
<evidence type="ECO:0000313" key="13">
    <source>
        <dbReference type="EMBL" id="PPV13615.1"/>
    </source>
</evidence>
<dbReference type="InterPro" id="IPR003374">
    <property type="entry name" value="ApbE-like_sf"/>
</dbReference>
<evidence type="ECO:0000256" key="1">
    <source>
        <dbReference type="ARBA" id="ARBA00011955"/>
    </source>
</evidence>
<keyword evidence="12" id="KW-0175">Coiled coil</keyword>
<evidence type="ECO:0000256" key="11">
    <source>
        <dbReference type="PIRSR" id="PIRSR006268-2"/>
    </source>
</evidence>
<evidence type="ECO:0000256" key="6">
    <source>
        <dbReference type="ARBA" id="ARBA00022827"/>
    </source>
</evidence>
<evidence type="ECO:0000256" key="12">
    <source>
        <dbReference type="SAM" id="Coils"/>
    </source>
</evidence>
<dbReference type="Gene3D" id="3.10.520.10">
    <property type="entry name" value="ApbE-like domains"/>
    <property type="match status" value="1"/>
</dbReference>
<keyword evidence="4 10" id="KW-0808">Transferase</keyword>
<keyword evidence="3 10" id="KW-0285">Flavoprotein</keyword>
<evidence type="ECO:0000256" key="10">
    <source>
        <dbReference type="PIRNR" id="PIRNR006268"/>
    </source>
</evidence>
<dbReference type="SUPFAM" id="SSF143631">
    <property type="entry name" value="ApbE-like"/>
    <property type="match status" value="1"/>
</dbReference>
<evidence type="ECO:0000256" key="2">
    <source>
        <dbReference type="ARBA" id="ARBA00016337"/>
    </source>
</evidence>
<evidence type="ECO:0000256" key="9">
    <source>
        <dbReference type="ARBA" id="ARBA00048540"/>
    </source>
</evidence>
<dbReference type="EC" id="2.7.1.180" evidence="1 10"/>
<protein>
    <recommendedName>
        <fullName evidence="2 10">FAD:protein FMN transferase</fullName>
        <ecNumber evidence="1 10">2.7.1.180</ecNumber>
    </recommendedName>
    <alternativeName>
        <fullName evidence="8 10">Flavin transferase</fullName>
    </alternativeName>
</protein>
<feature type="binding site" evidence="11">
    <location>
        <position position="268"/>
    </location>
    <ligand>
        <name>Mg(2+)</name>
        <dbReference type="ChEBI" id="CHEBI:18420"/>
    </ligand>
</feature>
<keyword evidence="6 10" id="KW-0274">FAD</keyword>
<evidence type="ECO:0000256" key="5">
    <source>
        <dbReference type="ARBA" id="ARBA00022723"/>
    </source>
</evidence>
<evidence type="ECO:0000313" key="14">
    <source>
        <dbReference type="Proteomes" id="UP000238081"/>
    </source>
</evidence>
<dbReference type="PANTHER" id="PTHR30040:SF2">
    <property type="entry name" value="FAD:PROTEIN FMN TRANSFERASE"/>
    <property type="match status" value="1"/>
</dbReference>
<sequence length="319" mass="35965">MKSFAESSDYIFNTKIYMKIAIDLEDEKMILEKASNYMRNLEKKLNFYDENSEISLINRNSGIRFVKISEDTFNVIKNAKFCSELTNGAFDATIAPLVKKWSINSSSPKVLSIEEVNTVKSLVDYKDILLCEDSKSVMLARKDQEIDLGGIAKGYIADKIIELYKENGIKSGIINLGGNVKVLGKKSDDLMWNIGIIKPEKHANENIAVVSVEDMSVVTSGAYERAFSYNGKMYHHIINPITGYPAETDLKSITVICKDSVHADALSTPLFIMGKYKAYEFMKSKQISGIMVTDDDKIIITKDLLKNFKLFKDYEVLAF</sequence>
<comment type="catalytic activity">
    <reaction evidence="9 10">
        <text>L-threonyl-[protein] + FAD = FMN-L-threonyl-[protein] + AMP + H(+)</text>
        <dbReference type="Rhea" id="RHEA:36847"/>
        <dbReference type="Rhea" id="RHEA-COMP:11060"/>
        <dbReference type="Rhea" id="RHEA-COMP:11061"/>
        <dbReference type="ChEBI" id="CHEBI:15378"/>
        <dbReference type="ChEBI" id="CHEBI:30013"/>
        <dbReference type="ChEBI" id="CHEBI:57692"/>
        <dbReference type="ChEBI" id="CHEBI:74257"/>
        <dbReference type="ChEBI" id="CHEBI:456215"/>
        <dbReference type="EC" id="2.7.1.180"/>
    </reaction>
</comment>
<keyword evidence="7 10" id="KW-0460">Magnesium</keyword>
<organism evidence="13 14">
    <name type="scientific">Clostridium butyricum</name>
    <dbReference type="NCBI Taxonomy" id="1492"/>
    <lineage>
        <taxon>Bacteria</taxon>
        <taxon>Bacillati</taxon>
        <taxon>Bacillota</taxon>
        <taxon>Clostridia</taxon>
        <taxon>Eubacteriales</taxon>
        <taxon>Clostridiaceae</taxon>
        <taxon>Clostridium</taxon>
    </lineage>
</organism>
<feature type="binding site" evidence="11">
    <location>
        <position position="150"/>
    </location>
    <ligand>
        <name>Mg(2+)</name>
        <dbReference type="ChEBI" id="CHEBI:18420"/>
    </ligand>
</feature>
<dbReference type="GO" id="GO:0016740">
    <property type="term" value="F:transferase activity"/>
    <property type="evidence" value="ECO:0007669"/>
    <property type="project" value="UniProtKB-UniRule"/>
</dbReference>
<dbReference type="EMBL" id="LRDH01000118">
    <property type="protein sequence ID" value="PPV13615.1"/>
    <property type="molecule type" value="Genomic_DNA"/>
</dbReference>
<name>A0A2S7F8J2_CLOBU</name>
<feature type="binding site" evidence="11">
    <location>
        <position position="264"/>
    </location>
    <ligand>
        <name>Mg(2+)</name>
        <dbReference type="ChEBI" id="CHEBI:18420"/>
    </ligand>
</feature>
<evidence type="ECO:0000256" key="4">
    <source>
        <dbReference type="ARBA" id="ARBA00022679"/>
    </source>
</evidence>
<dbReference type="RefSeq" id="WP_027635089.1">
    <property type="nucleotide sequence ID" value="NZ_CAVLFH010000001.1"/>
</dbReference>
<gene>
    <name evidence="13" type="ORF">AWN73_03515</name>
</gene>
<keyword evidence="5 10" id="KW-0479">Metal-binding</keyword>
<comment type="caution">
    <text evidence="13">The sequence shown here is derived from an EMBL/GenBank/DDBJ whole genome shotgun (WGS) entry which is preliminary data.</text>
</comment>
<reference evidence="13 14" key="1">
    <citation type="submission" date="2016-01" db="EMBL/GenBank/DDBJ databases">
        <title>Characterization of the Clostridium difficile lineages that are prevalent in Hong Kong and China.</title>
        <authorList>
            <person name="Kwok J.S.-L."/>
            <person name="Lam W.-Y."/>
            <person name="Ip M."/>
            <person name="Chan T.-F."/>
            <person name="Hawkey P.M."/>
            <person name="Tsui S.K.-W."/>
        </authorList>
    </citation>
    <scope>NUCLEOTIDE SEQUENCE [LARGE SCALE GENOMIC DNA]</scope>
    <source>
        <strain evidence="13 14">300064</strain>
    </source>
</reference>
<dbReference type="PIRSF" id="PIRSF006268">
    <property type="entry name" value="ApbE"/>
    <property type="match status" value="1"/>
</dbReference>
<proteinExistence type="inferred from homology"/>
<dbReference type="InterPro" id="IPR024932">
    <property type="entry name" value="ApbE"/>
</dbReference>
<comment type="similarity">
    <text evidence="10">Belongs to the ApbE family.</text>
</comment>
<evidence type="ECO:0000256" key="7">
    <source>
        <dbReference type="ARBA" id="ARBA00022842"/>
    </source>
</evidence>
<dbReference type="Proteomes" id="UP000238081">
    <property type="component" value="Unassembled WGS sequence"/>
</dbReference>